<evidence type="ECO:0000313" key="5">
    <source>
        <dbReference type="Proteomes" id="UP000247609"/>
    </source>
</evidence>
<dbReference type="EMBL" id="NOXG01000009">
    <property type="protein sequence ID" value="PYD75469.1"/>
    <property type="molecule type" value="Genomic_DNA"/>
</dbReference>
<feature type="domain" description="Multidrug resistance protein MdtA-like alpha-helical hairpin" evidence="2">
    <location>
        <begin position="144"/>
        <end position="213"/>
    </location>
</feature>
<protein>
    <submittedName>
        <fullName evidence="4">Efflux transporter periplasmic adaptor subunit</fullName>
    </submittedName>
</protein>
<comment type="caution">
    <text evidence="4">The sequence shown here is derived from an EMBL/GenBank/DDBJ whole genome shotgun (WGS) entry which is preliminary data.</text>
</comment>
<feature type="domain" description="Multidrug resistance protein MdtA-like C-terminal permuted SH3" evidence="3">
    <location>
        <begin position="333"/>
        <end position="390"/>
    </location>
</feature>
<comment type="similarity">
    <text evidence="1">Belongs to the membrane fusion protein (MFP) (TC 8.A.1) family.</text>
</comment>
<dbReference type="PANTHER" id="PTHR30469:SF38">
    <property type="entry name" value="HLYD FAMILY SECRETION PROTEIN"/>
    <property type="match status" value="1"/>
</dbReference>
<dbReference type="Gene3D" id="2.40.30.170">
    <property type="match status" value="1"/>
</dbReference>
<reference evidence="4 5" key="1">
    <citation type="submission" date="2017-07" db="EMBL/GenBank/DDBJ databases">
        <title>A draft genome sequence of Komagataeibacter sp. T5K1.</title>
        <authorList>
            <person name="Skraban J."/>
            <person name="Cleenwerck I."/>
            <person name="Vandamme P."/>
            <person name="Trcek J."/>
        </authorList>
    </citation>
    <scope>NUCLEOTIDE SEQUENCE [LARGE SCALE GENOMIC DNA]</scope>
    <source>
        <strain evidence="4 5">T5K1</strain>
    </source>
</reference>
<name>A0A318QJJ4_9PROT</name>
<evidence type="ECO:0000256" key="1">
    <source>
        <dbReference type="ARBA" id="ARBA00009477"/>
    </source>
</evidence>
<accession>A0A318QJJ4</accession>
<dbReference type="Proteomes" id="UP000247609">
    <property type="component" value="Unassembled WGS sequence"/>
</dbReference>
<dbReference type="InterPro" id="IPR058624">
    <property type="entry name" value="MdtA-like_HH"/>
</dbReference>
<organism evidence="4 5">
    <name type="scientific">Novacetimonas pomaceti</name>
    <dbReference type="NCBI Taxonomy" id="2021998"/>
    <lineage>
        <taxon>Bacteria</taxon>
        <taxon>Pseudomonadati</taxon>
        <taxon>Pseudomonadota</taxon>
        <taxon>Alphaproteobacteria</taxon>
        <taxon>Acetobacterales</taxon>
        <taxon>Acetobacteraceae</taxon>
        <taxon>Novacetimonas</taxon>
    </lineage>
</organism>
<sequence>MQTRDAGKKVMGHAGAPSFLGAILFPVMRGRGRTAPDMHPDPTTRKADDRQRPVLILLCLLLLLSACHKKAPVEEVRPVRSVIVQPAPDTDGEVVTGQIAAHRYINLAFRLPGKVVERTVLVGSIVHAGDVLARLDDTVQQQTLRTALAEAATAKAALDQAAPLKQRATALLPAQAISRNEYDDAVRRYKTALDQVQATQAQVRVAQEQLGYTRLSAPEDGMVTDRLVEAGEVVAAGQPVLRMAANDGLDAQFDMPGDIAHAHLAVGMTMKVCLDASPHVCAPAAIYEIAPDTDPLTRTYHTRALLHATRDMMPLGAVVTGHLVMPSAVSVHLPPSALTTQDGRPAVWVVAPDTLRVSQRPVAIARYATDDVVVASGLNAGDRVVTAGVQALYPQEKVSLLDEADVRP</sequence>
<dbReference type="GO" id="GO:1990281">
    <property type="term" value="C:efflux pump complex"/>
    <property type="evidence" value="ECO:0007669"/>
    <property type="project" value="TreeGrafter"/>
</dbReference>
<proteinExistence type="inferred from homology"/>
<evidence type="ECO:0000259" key="3">
    <source>
        <dbReference type="Pfam" id="PF25967"/>
    </source>
</evidence>
<dbReference type="GO" id="GO:0015562">
    <property type="term" value="F:efflux transmembrane transporter activity"/>
    <property type="evidence" value="ECO:0007669"/>
    <property type="project" value="TreeGrafter"/>
</dbReference>
<evidence type="ECO:0000313" key="4">
    <source>
        <dbReference type="EMBL" id="PYD75469.1"/>
    </source>
</evidence>
<dbReference type="InterPro" id="IPR058627">
    <property type="entry name" value="MdtA-like_C"/>
</dbReference>
<gene>
    <name evidence="4" type="ORF">CFR71_09525</name>
</gene>
<evidence type="ECO:0000259" key="2">
    <source>
        <dbReference type="Pfam" id="PF25876"/>
    </source>
</evidence>
<dbReference type="PANTHER" id="PTHR30469">
    <property type="entry name" value="MULTIDRUG RESISTANCE PROTEIN MDTA"/>
    <property type="match status" value="1"/>
</dbReference>
<dbReference type="InterPro" id="IPR006143">
    <property type="entry name" value="RND_pump_MFP"/>
</dbReference>
<dbReference type="Pfam" id="PF25967">
    <property type="entry name" value="RND-MFP_C"/>
    <property type="match status" value="1"/>
</dbReference>
<dbReference type="Gene3D" id="2.40.420.20">
    <property type="match status" value="1"/>
</dbReference>
<dbReference type="AlphaFoldDB" id="A0A318QJJ4"/>
<dbReference type="Gene3D" id="1.10.287.470">
    <property type="entry name" value="Helix hairpin bin"/>
    <property type="match status" value="1"/>
</dbReference>
<dbReference type="Pfam" id="PF25876">
    <property type="entry name" value="HH_MFP_RND"/>
    <property type="match status" value="1"/>
</dbReference>
<dbReference type="RefSeq" id="WP_110530506.1">
    <property type="nucleotide sequence ID" value="NZ_NOXG01000009.1"/>
</dbReference>
<dbReference type="NCBIfam" id="TIGR01730">
    <property type="entry name" value="RND_mfp"/>
    <property type="match status" value="1"/>
</dbReference>
<dbReference type="Gene3D" id="2.40.50.100">
    <property type="match status" value="1"/>
</dbReference>
<dbReference type="SUPFAM" id="SSF111369">
    <property type="entry name" value="HlyD-like secretion proteins"/>
    <property type="match status" value="1"/>
</dbReference>